<evidence type="ECO:0000313" key="3">
    <source>
        <dbReference type="Proteomes" id="UP000673447"/>
    </source>
</evidence>
<feature type="signal peptide" evidence="1">
    <location>
        <begin position="1"/>
        <end position="23"/>
    </location>
</feature>
<organism evidence="2 3">
    <name type="scientific">Pseudoxanthomonas helianthi</name>
    <dbReference type="NCBI Taxonomy" id="1453541"/>
    <lineage>
        <taxon>Bacteria</taxon>
        <taxon>Pseudomonadati</taxon>
        <taxon>Pseudomonadota</taxon>
        <taxon>Gammaproteobacteria</taxon>
        <taxon>Lysobacterales</taxon>
        <taxon>Lysobacteraceae</taxon>
        <taxon>Pseudoxanthomonas</taxon>
    </lineage>
</organism>
<evidence type="ECO:0000313" key="2">
    <source>
        <dbReference type="EMBL" id="MBP3983894.1"/>
    </source>
</evidence>
<dbReference type="AlphaFoldDB" id="A0A941ASX5"/>
<keyword evidence="1" id="KW-0732">Signal</keyword>
<dbReference type="EMBL" id="JAGKTC010000001">
    <property type="protein sequence ID" value="MBP3983894.1"/>
    <property type="molecule type" value="Genomic_DNA"/>
</dbReference>
<keyword evidence="3" id="KW-1185">Reference proteome</keyword>
<proteinExistence type="predicted"/>
<protein>
    <submittedName>
        <fullName evidence="2">Uncharacterized protein</fullName>
    </submittedName>
</protein>
<dbReference type="Proteomes" id="UP000673447">
    <property type="component" value="Unassembled WGS sequence"/>
</dbReference>
<comment type="caution">
    <text evidence="2">The sequence shown here is derived from an EMBL/GenBank/DDBJ whole genome shotgun (WGS) entry which is preliminary data.</text>
</comment>
<reference evidence="2" key="2">
    <citation type="submission" date="2021-03" db="EMBL/GenBank/DDBJ databases">
        <authorList>
            <person name="Cao W."/>
        </authorList>
    </citation>
    <scope>NUCLEOTIDE SEQUENCE</scope>
    <source>
        <strain evidence="2">110414</strain>
    </source>
</reference>
<feature type="chain" id="PRO_5037396235" evidence="1">
    <location>
        <begin position="24"/>
        <end position="226"/>
    </location>
</feature>
<evidence type="ECO:0000256" key="1">
    <source>
        <dbReference type="SAM" id="SignalP"/>
    </source>
</evidence>
<name>A0A941ASX5_9GAMM</name>
<reference evidence="2" key="1">
    <citation type="journal article" date="2016" name="Int. J. Syst. Evol. Microbiol.">
        <title>Pseudoxanthomonas helianthi sp. nov., isolated from roots of Jerusalem artichoke (Helianthus tuberosus).</title>
        <authorList>
            <person name="Kittiwongwattana C."/>
            <person name="Thawai C."/>
        </authorList>
    </citation>
    <scope>NUCLEOTIDE SEQUENCE</scope>
    <source>
        <strain evidence="2">110414</strain>
    </source>
</reference>
<gene>
    <name evidence="2" type="ORF">J5837_05580</name>
</gene>
<dbReference type="RefSeq" id="WP_210535707.1">
    <property type="nucleotide sequence ID" value="NZ_JAGKTC010000001.1"/>
</dbReference>
<accession>A0A941ASX5</accession>
<sequence length="226" mass="24897">MRHRRYPAAALALLASTTWPAIAADWPEVPVPEGAKGEIVSDDMLYNGLHMRASRFTVPLPVDKVKAFYREEWGRRMIDTPHRGKSVLGYPTRDAKHYITVELTQAGNSTQGQIGVMELPKKPPSADSIGAGFARMPDTTVAEDIVYLDTPARVRTISMVNRYSPQQNSDFYARNLAPKGYVREPAKTPCKTSSAECVTRYVNGDKRVTVSSSKSQAGTVVIAVIE</sequence>